<gene>
    <name evidence="1" type="ORF">Tci_898562</name>
</gene>
<sequence length="98" mass="11453">EHALDYSSPPIFDEYDDDFLEVESDAGNVYYDPFNSKGEKIKESKLLIDELDLLCDFLPPFEYDSFISQDFSRVDDLPSTNNEDKIFNPDIIINFRRS</sequence>
<evidence type="ECO:0008006" key="2">
    <source>
        <dbReference type="Google" id="ProtNLM"/>
    </source>
</evidence>
<protein>
    <recommendedName>
        <fullName evidence="2">Reverse transcriptase domain-containing protein</fullName>
    </recommendedName>
</protein>
<reference evidence="1" key="1">
    <citation type="journal article" date="2019" name="Sci. Rep.">
        <title>Draft genome of Tanacetum cinerariifolium, the natural source of mosquito coil.</title>
        <authorList>
            <person name="Yamashiro T."/>
            <person name="Shiraishi A."/>
            <person name="Satake H."/>
            <person name="Nakayama K."/>
        </authorList>
    </citation>
    <scope>NUCLEOTIDE SEQUENCE</scope>
</reference>
<proteinExistence type="predicted"/>
<accession>A0A699UWR4</accession>
<feature type="non-terminal residue" evidence="1">
    <location>
        <position position="1"/>
    </location>
</feature>
<organism evidence="1">
    <name type="scientific">Tanacetum cinerariifolium</name>
    <name type="common">Dalmatian daisy</name>
    <name type="synonym">Chrysanthemum cinerariifolium</name>
    <dbReference type="NCBI Taxonomy" id="118510"/>
    <lineage>
        <taxon>Eukaryota</taxon>
        <taxon>Viridiplantae</taxon>
        <taxon>Streptophyta</taxon>
        <taxon>Embryophyta</taxon>
        <taxon>Tracheophyta</taxon>
        <taxon>Spermatophyta</taxon>
        <taxon>Magnoliopsida</taxon>
        <taxon>eudicotyledons</taxon>
        <taxon>Gunneridae</taxon>
        <taxon>Pentapetalae</taxon>
        <taxon>asterids</taxon>
        <taxon>campanulids</taxon>
        <taxon>Asterales</taxon>
        <taxon>Asteraceae</taxon>
        <taxon>Asteroideae</taxon>
        <taxon>Anthemideae</taxon>
        <taxon>Anthemidinae</taxon>
        <taxon>Tanacetum</taxon>
    </lineage>
</organism>
<name>A0A699UWR4_TANCI</name>
<dbReference type="EMBL" id="BKCJ011370026">
    <property type="protein sequence ID" value="GFD26593.1"/>
    <property type="molecule type" value="Genomic_DNA"/>
</dbReference>
<evidence type="ECO:0000313" key="1">
    <source>
        <dbReference type="EMBL" id="GFD26593.1"/>
    </source>
</evidence>
<comment type="caution">
    <text evidence="1">The sequence shown here is derived from an EMBL/GenBank/DDBJ whole genome shotgun (WGS) entry which is preliminary data.</text>
</comment>
<dbReference type="AlphaFoldDB" id="A0A699UWR4"/>